<evidence type="ECO:0000313" key="3">
    <source>
        <dbReference type="Proteomes" id="UP000224660"/>
    </source>
</evidence>
<dbReference type="EMBL" id="KY368639">
    <property type="protein sequence ID" value="APZ82439.1"/>
    <property type="molecule type" value="Genomic_DNA"/>
</dbReference>
<protein>
    <submittedName>
        <fullName evidence="2">Uncharacterized protein</fullName>
    </submittedName>
</protein>
<evidence type="ECO:0000313" key="1">
    <source>
        <dbReference type="EMBL" id="APZ82241.1"/>
    </source>
</evidence>
<sequence>MKKPSIFNIKAYREYRSNMSKEEVDIAFTGAQDDTMPRCYVCTNYAQYEIFHKQDDATIPDIPNRGFICQHCMKKGYLDNKQYNLRQMEGIIYEGPEARDS</sequence>
<dbReference type="Proteomes" id="UP000224660">
    <property type="component" value="Segment"/>
</dbReference>
<accession>A0A217EQV2</accession>
<evidence type="ECO:0000313" key="2">
    <source>
        <dbReference type="EMBL" id="APZ82439.1"/>
    </source>
</evidence>
<reference evidence="2 3" key="1">
    <citation type="journal article" date="2017" name="Viruses">
        <title>Characterization of Bacillus subtilis Viruses vB_BsuM-Goe2 and vB_BsuM-Goe3.</title>
        <authorList>
            <person name="Willms I.M."/>
            <person name="Hoppert M."/>
            <person name="Hertel R."/>
        </authorList>
    </citation>
    <scope>NUCLEOTIDE SEQUENCE [LARGE SCALE GENOMIC DNA]</scope>
</reference>
<name>A0A217EQV2_9CAUD</name>
<organism evidence="2 3">
    <name type="scientific">Bacillus phage vB_BsuM-Goe2</name>
    <dbReference type="NCBI Taxonomy" id="1933062"/>
    <lineage>
        <taxon>Viruses</taxon>
        <taxon>Duplodnaviria</taxon>
        <taxon>Heunggongvirae</taxon>
        <taxon>Uroviricota</taxon>
        <taxon>Caudoviricetes</taxon>
        <taxon>Herelleviridae</taxon>
        <taxon>Spounavirinae</taxon>
        <taxon>Okubovirus</taxon>
        <taxon>Okubovirus camphawk</taxon>
    </lineage>
</organism>
<dbReference type="EMBL" id="KY368639">
    <property type="protein sequence ID" value="APZ82241.1"/>
    <property type="molecule type" value="Genomic_DNA"/>
</dbReference>
<proteinExistence type="predicted"/>
<gene>
    <name evidence="1" type="ORF">Goe2_c00100</name>
    <name evidence="2" type="ORF">Goe2_c20300</name>
</gene>